<name>A0ACB9J1X5_9ASTR</name>
<sequence>MATFKLNLPFSLHLKNQSLINTKIKNSFGWRATCTPSRTSTISKQIENMISIRHNPRKIQVPDNWSGMLDPIDPLLRSELIHYGEMAQACYEAFDNDPYSKYCGSCKVPPKTFFQDLGMDSSGYEITSYIYSSNTSNLIPKFFIKSIESDGPWNPMVNWMGYVAVSNDETTARLGRRDIVIAWRGTVTKLEWMEDLINFLKPVSAQNLASKNPNIKVMAGFLYIYTDKDQRCLYSKFSAREQLLAEVTRLTKIYGQKGENMSITITGHSLGSALAILSAYDIAESDLNKVDKMQKTPISVMSFSGPRVGNMRFKKRVEELGIKVLRVFNIHDQVPNVPGVLLNEHTSALVQRIADWTTFFYSHIGEELVLDHTRSSFVNEKLDLASLHNLELLLHLLDGYHGKGREFWLASGRDIALVNKDGDILKHEYLIPPNWLQVENKGLRKNPNGEWKLPEQKGIEDHLQPQQVELHLRKLGLA</sequence>
<keyword evidence="2" id="KW-1185">Reference proteome</keyword>
<organism evidence="1 2">
    <name type="scientific">Smallanthus sonchifolius</name>
    <dbReference type="NCBI Taxonomy" id="185202"/>
    <lineage>
        <taxon>Eukaryota</taxon>
        <taxon>Viridiplantae</taxon>
        <taxon>Streptophyta</taxon>
        <taxon>Embryophyta</taxon>
        <taxon>Tracheophyta</taxon>
        <taxon>Spermatophyta</taxon>
        <taxon>Magnoliopsida</taxon>
        <taxon>eudicotyledons</taxon>
        <taxon>Gunneridae</taxon>
        <taxon>Pentapetalae</taxon>
        <taxon>asterids</taxon>
        <taxon>campanulids</taxon>
        <taxon>Asterales</taxon>
        <taxon>Asteraceae</taxon>
        <taxon>Asteroideae</taxon>
        <taxon>Heliantheae alliance</taxon>
        <taxon>Millerieae</taxon>
        <taxon>Smallanthus</taxon>
    </lineage>
</organism>
<proteinExistence type="predicted"/>
<reference evidence="1 2" key="2">
    <citation type="journal article" date="2022" name="Mol. Ecol. Resour.">
        <title>The genomes of chicory, endive, great burdock and yacon provide insights into Asteraceae paleo-polyploidization history and plant inulin production.</title>
        <authorList>
            <person name="Fan W."/>
            <person name="Wang S."/>
            <person name="Wang H."/>
            <person name="Wang A."/>
            <person name="Jiang F."/>
            <person name="Liu H."/>
            <person name="Zhao H."/>
            <person name="Xu D."/>
            <person name="Zhang Y."/>
        </authorList>
    </citation>
    <scope>NUCLEOTIDE SEQUENCE [LARGE SCALE GENOMIC DNA]</scope>
    <source>
        <strain evidence="2">cv. Yunnan</strain>
        <tissue evidence="1">Leaves</tissue>
    </source>
</reference>
<dbReference type="EMBL" id="CM042023">
    <property type="protein sequence ID" value="KAI3814304.1"/>
    <property type="molecule type" value="Genomic_DNA"/>
</dbReference>
<comment type="caution">
    <text evidence="1">The sequence shown here is derived from an EMBL/GenBank/DDBJ whole genome shotgun (WGS) entry which is preliminary data.</text>
</comment>
<gene>
    <name evidence="1" type="ORF">L1987_19055</name>
</gene>
<dbReference type="Proteomes" id="UP001056120">
    <property type="component" value="Linkage Group LG06"/>
</dbReference>
<evidence type="ECO:0000313" key="1">
    <source>
        <dbReference type="EMBL" id="KAI3814304.1"/>
    </source>
</evidence>
<evidence type="ECO:0000313" key="2">
    <source>
        <dbReference type="Proteomes" id="UP001056120"/>
    </source>
</evidence>
<protein>
    <submittedName>
        <fullName evidence="1">Uncharacterized protein</fullName>
    </submittedName>
</protein>
<accession>A0ACB9J1X5</accession>
<reference evidence="2" key="1">
    <citation type="journal article" date="2022" name="Mol. Ecol. Resour.">
        <title>The genomes of chicory, endive, great burdock and yacon provide insights into Asteraceae palaeo-polyploidization history and plant inulin production.</title>
        <authorList>
            <person name="Fan W."/>
            <person name="Wang S."/>
            <person name="Wang H."/>
            <person name="Wang A."/>
            <person name="Jiang F."/>
            <person name="Liu H."/>
            <person name="Zhao H."/>
            <person name="Xu D."/>
            <person name="Zhang Y."/>
        </authorList>
    </citation>
    <scope>NUCLEOTIDE SEQUENCE [LARGE SCALE GENOMIC DNA]</scope>
    <source>
        <strain evidence="2">cv. Yunnan</strain>
    </source>
</reference>